<evidence type="ECO:0000313" key="2">
    <source>
        <dbReference type="EMBL" id="KAH9834854.1"/>
    </source>
</evidence>
<feature type="region of interest" description="Disordered" evidence="1">
    <location>
        <begin position="511"/>
        <end position="581"/>
    </location>
</feature>
<dbReference type="Proteomes" id="UP000814176">
    <property type="component" value="Unassembled WGS sequence"/>
</dbReference>
<accession>A0ABQ8KC11</accession>
<reference evidence="2 3" key="1">
    <citation type="journal article" date="2021" name="Environ. Microbiol.">
        <title>Gene family expansions and transcriptome signatures uncover fungal adaptations to wood decay.</title>
        <authorList>
            <person name="Hage H."/>
            <person name="Miyauchi S."/>
            <person name="Viragh M."/>
            <person name="Drula E."/>
            <person name="Min B."/>
            <person name="Chaduli D."/>
            <person name="Navarro D."/>
            <person name="Favel A."/>
            <person name="Norest M."/>
            <person name="Lesage-Meessen L."/>
            <person name="Balint B."/>
            <person name="Merenyi Z."/>
            <person name="de Eugenio L."/>
            <person name="Morin E."/>
            <person name="Martinez A.T."/>
            <person name="Baldrian P."/>
            <person name="Stursova M."/>
            <person name="Martinez M.J."/>
            <person name="Novotny C."/>
            <person name="Magnuson J.K."/>
            <person name="Spatafora J.W."/>
            <person name="Maurice S."/>
            <person name="Pangilinan J."/>
            <person name="Andreopoulos W."/>
            <person name="LaButti K."/>
            <person name="Hundley H."/>
            <person name="Na H."/>
            <person name="Kuo A."/>
            <person name="Barry K."/>
            <person name="Lipzen A."/>
            <person name="Henrissat B."/>
            <person name="Riley R."/>
            <person name="Ahrendt S."/>
            <person name="Nagy L.G."/>
            <person name="Grigoriev I.V."/>
            <person name="Martin F."/>
            <person name="Rosso M.N."/>
        </authorList>
    </citation>
    <scope>NUCLEOTIDE SEQUENCE [LARGE SCALE GENOMIC DNA]</scope>
    <source>
        <strain evidence="2 3">CIRM-BRFM 1785</strain>
    </source>
</reference>
<sequence length="581" mass="63107">MPSKAKRPKATKASAKIDSDSRPDPSKRPRLDINPDRGPLTDSGRATPKPVASRPGLGPTSGFNDPFSAEGAPRSESPVVKQAGVRTETTSHVPPVTAQAASSLTLAGGTGQKAVKISKATTDIIQGLKSAVAKTRAELDANAGETERNGVEIDNLWAMTEELDCAIRVGEDSLRGRVARLEEVVDKLQATVEEITPRLEHLSLLANSVGHLPEVSVPSEACNSVRKTRLQAMTRNAVYDMIGIDHKCPLPEPSRDEGCFWVEVEDIGTPGEVHRRLRPTWDRVYPNKVGWMKEIASKIQTDGLRWLSGMTAEQLASYSLSDIEAVVEAVWESLRDRYKLTKKSAAEKARKARKRRHEARKQQKLRQRAAARTKVPELADAAYDWFFSTTKYMSTDESGAEDELEDHDVPNAIDAETSEEECSAGKQKGAGSNARCAVTARPPTYRLAALGPLLQSLDEAILKGRRGKPSSHQFLTRIRGQPRDKELPSLAKVKNAIQIPDGMINPEWRARQNGIVESQGNSGDMVDVDEDAEPGTAGNEAGDEVGDETSDDEGEEEAAGTRTGSQSIPVDPALLADMAMM</sequence>
<evidence type="ECO:0000256" key="1">
    <source>
        <dbReference type="SAM" id="MobiDB-lite"/>
    </source>
</evidence>
<organism evidence="2 3">
    <name type="scientific">Rhodofomes roseus</name>
    <dbReference type="NCBI Taxonomy" id="34475"/>
    <lineage>
        <taxon>Eukaryota</taxon>
        <taxon>Fungi</taxon>
        <taxon>Dikarya</taxon>
        <taxon>Basidiomycota</taxon>
        <taxon>Agaricomycotina</taxon>
        <taxon>Agaricomycetes</taxon>
        <taxon>Polyporales</taxon>
        <taxon>Rhodofomes</taxon>
    </lineage>
</organism>
<feature type="compositionally biased region" description="Basic and acidic residues" evidence="1">
    <location>
        <begin position="15"/>
        <end position="35"/>
    </location>
</feature>
<name>A0ABQ8KC11_9APHY</name>
<gene>
    <name evidence="2" type="ORF">C8Q71DRAFT_859208</name>
</gene>
<feature type="compositionally biased region" description="Acidic residues" evidence="1">
    <location>
        <begin position="541"/>
        <end position="558"/>
    </location>
</feature>
<protein>
    <submittedName>
        <fullName evidence="2">Uncharacterized protein</fullName>
    </submittedName>
</protein>
<comment type="caution">
    <text evidence="2">The sequence shown here is derived from an EMBL/GenBank/DDBJ whole genome shotgun (WGS) entry which is preliminary data.</text>
</comment>
<proteinExistence type="predicted"/>
<dbReference type="EMBL" id="JADCUA010000014">
    <property type="protein sequence ID" value="KAH9834854.1"/>
    <property type="molecule type" value="Genomic_DNA"/>
</dbReference>
<feature type="compositionally biased region" description="Basic residues" evidence="1">
    <location>
        <begin position="1"/>
        <end position="10"/>
    </location>
</feature>
<feature type="region of interest" description="Disordered" evidence="1">
    <location>
        <begin position="345"/>
        <end position="371"/>
    </location>
</feature>
<evidence type="ECO:0000313" key="3">
    <source>
        <dbReference type="Proteomes" id="UP000814176"/>
    </source>
</evidence>
<dbReference type="RefSeq" id="XP_047777340.1">
    <property type="nucleotide sequence ID" value="XM_047927600.1"/>
</dbReference>
<feature type="compositionally biased region" description="Basic residues" evidence="1">
    <location>
        <begin position="350"/>
        <end position="371"/>
    </location>
</feature>
<keyword evidence="3" id="KW-1185">Reference proteome</keyword>
<dbReference type="GeneID" id="72008332"/>
<feature type="region of interest" description="Disordered" evidence="1">
    <location>
        <begin position="1"/>
        <end position="95"/>
    </location>
</feature>